<feature type="compositionally biased region" description="Basic residues" evidence="2">
    <location>
        <begin position="272"/>
        <end position="283"/>
    </location>
</feature>
<feature type="domain" description="CBF1-interacting co-repressor CIR N-terminal" evidence="3">
    <location>
        <begin position="10"/>
        <end position="46"/>
    </location>
</feature>
<dbReference type="SMART" id="SM01083">
    <property type="entry name" value="Cir_N"/>
    <property type="match status" value="1"/>
</dbReference>
<feature type="compositionally biased region" description="Basic and acidic residues" evidence="2">
    <location>
        <begin position="243"/>
        <end position="271"/>
    </location>
</feature>
<evidence type="ECO:0000313" key="5">
    <source>
        <dbReference type="Proteomes" id="UP001363622"/>
    </source>
</evidence>
<organism evidence="4 5">
    <name type="scientific">Phyllosticta citriasiana</name>
    <dbReference type="NCBI Taxonomy" id="595635"/>
    <lineage>
        <taxon>Eukaryota</taxon>
        <taxon>Fungi</taxon>
        <taxon>Dikarya</taxon>
        <taxon>Ascomycota</taxon>
        <taxon>Pezizomycotina</taxon>
        <taxon>Dothideomycetes</taxon>
        <taxon>Dothideomycetes incertae sedis</taxon>
        <taxon>Botryosphaeriales</taxon>
        <taxon>Phyllostictaceae</taxon>
        <taxon>Phyllosticta</taxon>
    </lineage>
</organism>
<dbReference type="Pfam" id="PF10197">
    <property type="entry name" value="Cir_N"/>
    <property type="match status" value="1"/>
</dbReference>
<protein>
    <recommendedName>
        <fullName evidence="3">CBF1-interacting co-repressor CIR N-terminal domain-containing protein</fullName>
    </recommendedName>
</protein>
<dbReference type="EMBL" id="JBBPHU010000010">
    <property type="protein sequence ID" value="KAK7512744.1"/>
    <property type="molecule type" value="Genomic_DNA"/>
</dbReference>
<accession>A0ABR1KF23</accession>
<feature type="region of interest" description="Disordered" evidence="2">
    <location>
        <begin position="173"/>
        <end position="391"/>
    </location>
</feature>
<dbReference type="InterPro" id="IPR039875">
    <property type="entry name" value="LENG1-like"/>
</dbReference>
<evidence type="ECO:0000256" key="1">
    <source>
        <dbReference type="SAM" id="Coils"/>
    </source>
</evidence>
<dbReference type="PANTHER" id="PTHR22093">
    <property type="entry name" value="LEUKOCYTE RECEPTOR CLUSTER LRC MEMBER 1"/>
    <property type="match status" value="1"/>
</dbReference>
<evidence type="ECO:0000256" key="2">
    <source>
        <dbReference type="SAM" id="MobiDB-lite"/>
    </source>
</evidence>
<reference evidence="4 5" key="1">
    <citation type="submission" date="2024-04" db="EMBL/GenBank/DDBJ databases">
        <title>Phyllosticta paracitricarpa is synonymous to the EU quarantine fungus P. citricarpa based on phylogenomic analyses.</title>
        <authorList>
            <consortium name="Lawrence Berkeley National Laboratory"/>
            <person name="Van Ingen-Buijs V.A."/>
            <person name="Van Westerhoven A.C."/>
            <person name="Haridas S."/>
            <person name="Skiadas P."/>
            <person name="Martin F."/>
            <person name="Groenewald J.Z."/>
            <person name="Crous P.W."/>
            <person name="Seidl M.F."/>
        </authorList>
    </citation>
    <scope>NUCLEOTIDE SEQUENCE [LARGE SCALE GENOMIC DNA]</scope>
    <source>
        <strain evidence="4 5">CBS 123371</strain>
    </source>
</reference>
<dbReference type="InterPro" id="IPR019339">
    <property type="entry name" value="CIR_N_dom"/>
</dbReference>
<feature type="compositionally biased region" description="Basic and acidic residues" evidence="2">
    <location>
        <begin position="206"/>
        <end position="228"/>
    </location>
</feature>
<evidence type="ECO:0000313" key="4">
    <source>
        <dbReference type="EMBL" id="KAK7512744.1"/>
    </source>
</evidence>
<feature type="compositionally biased region" description="Basic residues" evidence="2">
    <location>
        <begin position="319"/>
        <end position="345"/>
    </location>
</feature>
<name>A0ABR1KF23_9PEZI</name>
<proteinExistence type="predicted"/>
<keyword evidence="5" id="KW-1185">Reference proteome</keyword>
<keyword evidence="1" id="KW-0175">Coiled coil</keyword>
<comment type="caution">
    <text evidence="4">The sequence shown here is derived from an EMBL/GenBank/DDBJ whole genome shotgun (WGS) entry which is preliminary data.</text>
</comment>
<dbReference type="Proteomes" id="UP001363622">
    <property type="component" value="Unassembled WGS sequence"/>
</dbReference>
<feature type="region of interest" description="Disordered" evidence="2">
    <location>
        <begin position="51"/>
        <end position="93"/>
    </location>
</feature>
<dbReference type="PANTHER" id="PTHR22093:SF0">
    <property type="entry name" value="LEUKOCYTE RECEPTOR CLUSTER MEMBER 1"/>
    <property type="match status" value="1"/>
</dbReference>
<evidence type="ECO:0000259" key="3">
    <source>
        <dbReference type="SMART" id="SM01083"/>
    </source>
</evidence>
<feature type="coiled-coil region" evidence="1">
    <location>
        <begin position="17"/>
        <end position="46"/>
    </location>
</feature>
<sequence>MPLHLLGKKSWNVYNPANIERVRRDEAAAQAREEEEERRLDEIDAQRRIAILRGEKPPSPLPELAEKGEANHSSHDGRGLVKRRRLHGEDDTDRDIRVAAEVAKRGQDMQQQLVKFSADKQEDAPLTDQAGHINLFPIDQRALKKAEKNAEREAEEAKKRRELEDQYTMRFSNAAGRNVAGQPWYTNSSNSKEPEEGENLELAEAAGKDVWGREDPMRKQREKTRTTSKDPLTFMNKAQTQLKKAERDRKSWAAEREREMDAMKEVDEDERRRRKRRQSHRERRGRDKDDEVDVDELEGFSLDAPGGDDSKSRHDRSREHRSRHHRSHRSRSHSRETRRHRSQRNRSREREPHKPHRAQSPNRRGGDDRYLSRARRRRSPEDDRVKKRHRE</sequence>
<feature type="compositionally biased region" description="Basic and acidic residues" evidence="2">
    <location>
        <begin position="64"/>
        <end position="79"/>
    </location>
</feature>
<gene>
    <name evidence="4" type="ORF">IWZ03DRAFT_383936</name>
</gene>
<feature type="compositionally biased region" description="Basic and acidic residues" evidence="2">
    <location>
        <begin position="308"/>
        <end position="318"/>
    </location>
</feature>
<feature type="coiled-coil region" evidence="1">
    <location>
        <begin position="140"/>
        <end position="167"/>
    </location>
</feature>